<feature type="domain" description="Spore coat protein U/FanG" evidence="1">
    <location>
        <begin position="34"/>
        <end position="163"/>
    </location>
</feature>
<dbReference type="Pfam" id="PF05229">
    <property type="entry name" value="SCPU"/>
    <property type="match status" value="1"/>
</dbReference>
<gene>
    <name evidence="2" type="ORF">ACFFIC_10460</name>
</gene>
<dbReference type="Proteomes" id="UP001589789">
    <property type="component" value="Unassembled WGS sequence"/>
</dbReference>
<accession>A0ABV6IQT3</accession>
<evidence type="ECO:0000313" key="2">
    <source>
        <dbReference type="EMBL" id="MFC0385968.1"/>
    </source>
</evidence>
<protein>
    <submittedName>
        <fullName evidence="2">Spore coat U domain-containing protein</fullName>
    </submittedName>
</protein>
<dbReference type="EMBL" id="JBHLVZ010000019">
    <property type="protein sequence ID" value="MFC0385968.1"/>
    <property type="molecule type" value="Genomic_DNA"/>
</dbReference>
<keyword evidence="3" id="KW-1185">Reference proteome</keyword>
<dbReference type="PANTHER" id="PTHR37089:SF4">
    <property type="entry name" value="EXPORTED PROTEIN"/>
    <property type="match status" value="1"/>
</dbReference>
<name>A0ABV6IQT3_9PROT</name>
<organism evidence="2 3">
    <name type="scientific">Muricoccus vinaceus</name>
    <dbReference type="NCBI Taxonomy" id="424704"/>
    <lineage>
        <taxon>Bacteria</taxon>
        <taxon>Pseudomonadati</taxon>
        <taxon>Pseudomonadota</taxon>
        <taxon>Alphaproteobacteria</taxon>
        <taxon>Acetobacterales</taxon>
        <taxon>Roseomonadaceae</taxon>
        <taxon>Muricoccus</taxon>
    </lineage>
</organism>
<reference evidence="2 3" key="1">
    <citation type="submission" date="2024-09" db="EMBL/GenBank/DDBJ databases">
        <authorList>
            <person name="Sun Q."/>
            <person name="Mori K."/>
        </authorList>
    </citation>
    <scope>NUCLEOTIDE SEQUENCE [LARGE SCALE GENOMIC DNA]</scope>
    <source>
        <strain evidence="2 3">CCM 7468</strain>
    </source>
</reference>
<dbReference type="InterPro" id="IPR053167">
    <property type="entry name" value="Spore_coat_component"/>
</dbReference>
<dbReference type="RefSeq" id="WP_377050109.1">
    <property type="nucleotide sequence ID" value="NZ_JBHLVZ010000019.1"/>
</dbReference>
<proteinExistence type="predicted"/>
<dbReference type="PANTHER" id="PTHR37089">
    <property type="entry name" value="PROTEIN U-RELATED"/>
    <property type="match status" value="1"/>
</dbReference>
<dbReference type="InterPro" id="IPR007893">
    <property type="entry name" value="Spore_coat_U/FanG"/>
</dbReference>
<dbReference type="SMART" id="SM00972">
    <property type="entry name" value="SCPU"/>
    <property type="match status" value="1"/>
</dbReference>
<evidence type="ECO:0000259" key="1">
    <source>
        <dbReference type="Pfam" id="PF05229"/>
    </source>
</evidence>
<comment type="caution">
    <text evidence="2">The sequence shown here is derived from an EMBL/GenBank/DDBJ whole genome shotgun (WGS) entry which is preliminary data.</text>
</comment>
<sequence length="166" mass="16289">MSTERSRGFPAALVIGLCAALVPPGEADAGNTSTTMAVSATVLSYCSVSTLPLAFGNYSGSAVSASTTVTVTCTLGTAFNLGIDAGLGSGATVAARKMTYGANTLTYGLYSNAGATTVLGSTIGTNTVADTGTGTAQTVTVYGQIPAGQAVAPGTYSDTVTVTITY</sequence>
<evidence type="ECO:0000313" key="3">
    <source>
        <dbReference type="Proteomes" id="UP001589789"/>
    </source>
</evidence>